<dbReference type="Gramene" id="TraesPARA_EIv1.0_1154530.1">
    <property type="protein sequence ID" value="TraesPARA_EIv1.0_1154530.1.CDS"/>
    <property type="gene ID" value="TraesPARA_EIv1.0_1154530"/>
</dbReference>
<dbReference type="Pfam" id="PF03478">
    <property type="entry name" value="Beta-prop_KIB1-4"/>
    <property type="match status" value="1"/>
</dbReference>
<dbReference type="Gramene" id="TraesCS3D03G0968000.1">
    <property type="protein sequence ID" value="TraesCS3D03G0968000.1.CDS"/>
    <property type="gene ID" value="TraesCS3D03G0968000"/>
</dbReference>
<sequence>MARRGAVKRRAWSDLPADLLAAIYLRCSPPYDRARFAAVCRSWRAAASWQPARPPLPLLFSWTGDRKRDRNIRAYNPVDGRALRVLLPKILRGKKFVGSYDGGWVAATSRRERDSQLLIVNLFSMVQVALSDNQRSIVCACPDAFEEPDNARTSRAPVVKVIFSDDPTSSGCILAAITKRCKIALCRVGSSGEATLCLCCRLTTQDFRRSLNPSPENIWTTRGCGLYAERELVDIAFCNGQLFGLMVGGCDLYKYRIDLNEGAPVITLVYQIHQMPFVHVPRWDYCPRYIFELCGKLAVVSEANSALKGYESCFFKVFELMNEATPGRYTWAEVTTLGEHALFLGPQSYKLVHVPTAGRHGRLEENRIYYHMRQQENLARHKECLTKLGLGSCSVYRENRGMNQCMETITSEGYHFKDDNGNGCMWLLPSELC</sequence>
<dbReference type="PANTHER" id="PTHR33110:SF137">
    <property type="entry name" value="DUF295 DOMAIN-CONTAINING PROTEIN"/>
    <property type="match status" value="1"/>
</dbReference>
<protein>
    <submittedName>
        <fullName evidence="3">Uncharacterized protein</fullName>
    </submittedName>
</protein>
<dbReference type="Gramene" id="TraesRN3D0101010000.1">
    <property type="protein sequence ID" value="TraesRN3D0101010000.1"/>
    <property type="gene ID" value="TraesRN3D0101010000"/>
</dbReference>
<feature type="domain" description="F-box" evidence="2">
    <location>
        <begin position="12"/>
        <end position="48"/>
    </location>
</feature>
<evidence type="ECO:0000259" key="1">
    <source>
        <dbReference type="Pfam" id="PF03478"/>
    </source>
</evidence>
<accession>A0A3B6H158</accession>
<dbReference type="Pfam" id="PF12937">
    <property type="entry name" value="F-box-like"/>
    <property type="match status" value="1"/>
</dbReference>
<reference evidence="3" key="1">
    <citation type="submission" date="2018-08" db="EMBL/GenBank/DDBJ databases">
        <authorList>
            <person name="Rossello M."/>
        </authorList>
    </citation>
    <scope>NUCLEOTIDE SEQUENCE [LARGE SCALE GENOMIC DNA]</scope>
    <source>
        <strain evidence="3">cv. Chinese Spring</strain>
    </source>
</reference>
<dbReference type="AlphaFoldDB" id="A0A3B6H158"/>
<dbReference type="EnsemblPlants" id="TraesCS3D02G440800.1">
    <property type="protein sequence ID" value="TraesCS3D02G440800.1"/>
    <property type="gene ID" value="TraesCS3D02G440800"/>
</dbReference>
<feature type="domain" description="KIB1-4 beta-propeller" evidence="1">
    <location>
        <begin position="75"/>
        <end position="371"/>
    </location>
</feature>
<dbReference type="Gene3D" id="1.20.1280.50">
    <property type="match status" value="1"/>
</dbReference>
<dbReference type="Proteomes" id="UP000019116">
    <property type="component" value="Chromosome 3D"/>
</dbReference>
<dbReference type="InterPro" id="IPR036047">
    <property type="entry name" value="F-box-like_dom_sf"/>
</dbReference>
<proteinExistence type="predicted"/>
<reference evidence="3" key="2">
    <citation type="submission" date="2018-10" db="UniProtKB">
        <authorList>
            <consortium name="EnsemblPlants"/>
        </authorList>
    </citation>
    <scope>IDENTIFICATION</scope>
</reference>
<organism evidence="3">
    <name type="scientific">Triticum aestivum</name>
    <name type="common">Wheat</name>
    <dbReference type="NCBI Taxonomy" id="4565"/>
    <lineage>
        <taxon>Eukaryota</taxon>
        <taxon>Viridiplantae</taxon>
        <taxon>Streptophyta</taxon>
        <taxon>Embryophyta</taxon>
        <taxon>Tracheophyta</taxon>
        <taxon>Spermatophyta</taxon>
        <taxon>Magnoliopsida</taxon>
        <taxon>Liliopsida</taxon>
        <taxon>Poales</taxon>
        <taxon>Poaceae</taxon>
        <taxon>BOP clade</taxon>
        <taxon>Pooideae</taxon>
        <taxon>Triticodae</taxon>
        <taxon>Triticeae</taxon>
        <taxon>Triticinae</taxon>
        <taxon>Triticum</taxon>
    </lineage>
</organism>
<dbReference type="SUPFAM" id="SSF81383">
    <property type="entry name" value="F-box domain"/>
    <property type="match status" value="1"/>
</dbReference>
<dbReference type="InterPro" id="IPR005174">
    <property type="entry name" value="KIB1-4_b-propeller"/>
</dbReference>
<dbReference type="PANTHER" id="PTHR33110">
    <property type="entry name" value="F-BOX/KELCH-REPEAT PROTEIN-RELATED"/>
    <property type="match status" value="1"/>
</dbReference>
<dbReference type="Gramene" id="TraesROB_scaffold_065298_01G000100.1">
    <property type="protein sequence ID" value="TraesROB_scaffold_065298_01G000100.1"/>
    <property type="gene ID" value="TraesROB_scaffold_065298_01G000100"/>
</dbReference>
<keyword evidence="4" id="KW-1185">Reference proteome</keyword>
<evidence type="ECO:0000259" key="2">
    <source>
        <dbReference type="Pfam" id="PF12937"/>
    </source>
</evidence>
<dbReference type="Gramene" id="TraesCS3D02G440800.1">
    <property type="protein sequence ID" value="TraesCS3D02G440800.1"/>
    <property type="gene ID" value="TraesCS3D02G440800"/>
</dbReference>
<dbReference type="Gramene" id="TraesWEE_scaffold_057577_01G000300.1">
    <property type="protein sequence ID" value="TraesWEE_scaffold_057577_01G000300.1"/>
    <property type="gene ID" value="TraesWEE_scaffold_057577_01G000300"/>
</dbReference>
<name>A0A3B6H158_WHEAT</name>
<dbReference type="Gramene" id="TraesCAD_scaffold_017488_01G000300.1">
    <property type="protein sequence ID" value="TraesCAD_scaffold_017488_01G000300.1"/>
    <property type="gene ID" value="TraesCAD_scaffold_017488_01G000300"/>
</dbReference>
<evidence type="ECO:0000313" key="4">
    <source>
        <dbReference type="Proteomes" id="UP000019116"/>
    </source>
</evidence>
<evidence type="ECO:0000313" key="3">
    <source>
        <dbReference type="EnsemblPlants" id="TraesCS3D02G440800.1"/>
    </source>
</evidence>
<dbReference type="OrthoDB" id="10268655at2759"/>
<dbReference type="InterPro" id="IPR001810">
    <property type="entry name" value="F-box_dom"/>
</dbReference>